<feature type="transmembrane region" description="Helical" evidence="10">
    <location>
        <begin position="21"/>
        <end position="45"/>
    </location>
</feature>
<dbReference type="Gene3D" id="3.40.710.10">
    <property type="entry name" value="DD-peptidase/beta-lactamase superfamily"/>
    <property type="match status" value="1"/>
</dbReference>
<keyword evidence="5" id="KW-0378">Hydrolase</keyword>
<evidence type="ECO:0000256" key="6">
    <source>
        <dbReference type="ARBA" id="ARBA00023268"/>
    </source>
</evidence>
<proteinExistence type="predicted"/>
<keyword evidence="4" id="KW-0808">Transferase</keyword>
<evidence type="ECO:0000256" key="8">
    <source>
        <dbReference type="ARBA" id="ARBA00049902"/>
    </source>
</evidence>
<keyword evidence="1" id="KW-0121">Carboxypeptidase</keyword>
<dbReference type="GO" id="GO:0006508">
    <property type="term" value="P:proteolysis"/>
    <property type="evidence" value="ECO:0007669"/>
    <property type="project" value="UniProtKB-KW"/>
</dbReference>
<dbReference type="Pfam" id="PF00912">
    <property type="entry name" value="Transgly"/>
    <property type="match status" value="1"/>
</dbReference>
<dbReference type="RefSeq" id="WP_127724609.1">
    <property type="nucleotide sequence ID" value="NZ_RLIH01000008.1"/>
</dbReference>
<feature type="region of interest" description="Disordered" evidence="9">
    <location>
        <begin position="766"/>
        <end position="820"/>
    </location>
</feature>
<evidence type="ECO:0000256" key="10">
    <source>
        <dbReference type="SAM" id="Phobius"/>
    </source>
</evidence>
<evidence type="ECO:0000256" key="5">
    <source>
        <dbReference type="ARBA" id="ARBA00022801"/>
    </source>
</evidence>
<dbReference type="AlphaFoldDB" id="A0A437S6D4"/>
<dbReference type="InterPro" id="IPR050396">
    <property type="entry name" value="Glycosyltr_51/Transpeptidase"/>
</dbReference>
<evidence type="ECO:0000256" key="7">
    <source>
        <dbReference type="ARBA" id="ARBA00034000"/>
    </source>
</evidence>
<evidence type="ECO:0000256" key="1">
    <source>
        <dbReference type="ARBA" id="ARBA00022645"/>
    </source>
</evidence>
<keyword evidence="3" id="KW-0328">Glycosyltransferase</keyword>
<dbReference type="GO" id="GO:0008955">
    <property type="term" value="F:peptidoglycan glycosyltransferase activity"/>
    <property type="evidence" value="ECO:0007669"/>
    <property type="project" value="UniProtKB-EC"/>
</dbReference>
<organism evidence="13 14">
    <name type="scientific">Anaerosphaera multitolerans</name>
    <dbReference type="NCBI Taxonomy" id="2487351"/>
    <lineage>
        <taxon>Bacteria</taxon>
        <taxon>Bacillati</taxon>
        <taxon>Bacillota</taxon>
        <taxon>Tissierellia</taxon>
        <taxon>Tissierellales</taxon>
        <taxon>Peptoniphilaceae</taxon>
        <taxon>Anaerosphaera</taxon>
    </lineage>
</organism>
<evidence type="ECO:0000313" key="13">
    <source>
        <dbReference type="EMBL" id="RVU54562.1"/>
    </source>
</evidence>
<dbReference type="SUPFAM" id="SSF56601">
    <property type="entry name" value="beta-lactamase/transpeptidase-like"/>
    <property type="match status" value="1"/>
</dbReference>
<evidence type="ECO:0000256" key="3">
    <source>
        <dbReference type="ARBA" id="ARBA00022676"/>
    </source>
</evidence>
<dbReference type="Proteomes" id="UP000288812">
    <property type="component" value="Unassembled WGS sequence"/>
</dbReference>
<accession>A0A437S6D4</accession>
<feature type="region of interest" description="Disordered" evidence="9">
    <location>
        <begin position="558"/>
        <end position="582"/>
    </location>
</feature>
<feature type="domain" description="Glycosyl transferase family 51" evidence="12">
    <location>
        <begin position="71"/>
        <end position="236"/>
    </location>
</feature>
<keyword evidence="14" id="KW-1185">Reference proteome</keyword>
<keyword evidence="10" id="KW-0812">Transmembrane</keyword>
<dbReference type="InterPro" id="IPR001264">
    <property type="entry name" value="Glyco_trans_51"/>
</dbReference>
<comment type="catalytic activity">
    <reaction evidence="8">
        <text>[GlcNAc-(1-&gt;4)-Mur2Ac(oyl-L-Ala-gamma-D-Glu-L-Lys-D-Ala-D-Ala)](n)-di-trans,octa-cis-undecaprenyl diphosphate + beta-D-GlcNAc-(1-&gt;4)-Mur2Ac(oyl-L-Ala-gamma-D-Glu-L-Lys-D-Ala-D-Ala)-di-trans,octa-cis-undecaprenyl diphosphate = [GlcNAc-(1-&gt;4)-Mur2Ac(oyl-L-Ala-gamma-D-Glu-L-Lys-D-Ala-D-Ala)](n+1)-di-trans,octa-cis-undecaprenyl diphosphate + di-trans,octa-cis-undecaprenyl diphosphate + H(+)</text>
        <dbReference type="Rhea" id="RHEA:23708"/>
        <dbReference type="Rhea" id="RHEA-COMP:9602"/>
        <dbReference type="Rhea" id="RHEA-COMP:9603"/>
        <dbReference type="ChEBI" id="CHEBI:15378"/>
        <dbReference type="ChEBI" id="CHEBI:58405"/>
        <dbReference type="ChEBI" id="CHEBI:60033"/>
        <dbReference type="ChEBI" id="CHEBI:78435"/>
        <dbReference type="EC" id="2.4.99.28"/>
    </reaction>
</comment>
<evidence type="ECO:0000259" key="11">
    <source>
        <dbReference type="Pfam" id="PF00905"/>
    </source>
</evidence>
<dbReference type="Gene3D" id="1.10.3810.10">
    <property type="entry name" value="Biosynthetic peptidoglycan transglycosylase-like"/>
    <property type="match status" value="1"/>
</dbReference>
<dbReference type="Pfam" id="PF00905">
    <property type="entry name" value="Transpeptidase"/>
    <property type="match status" value="1"/>
</dbReference>
<comment type="caution">
    <text evidence="13">The sequence shown here is derived from an EMBL/GenBank/DDBJ whole genome shotgun (WGS) entry which is preliminary data.</text>
</comment>
<dbReference type="SUPFAM" id="SSF53955">
    <property type="entry name" value="Lysozyme-like"/>
    <property type="match status" value="1"/>
</dbReference>
<feature type="domain" description="Penicillin-binding protein transpeptidase" evidence="11">
    <location>
        <begin position="415"/>
        <end position="723"/>
    </location>
</feature>
<dbReference type="GO" id="GO:0009002">
    <property type="term" value="F:serine-type D-Ala-D-Ala carboxypeptidase activity"/>
    <property type="evidence" value="ECO:0007669"/>
    <property type="project" value="UniProtKB-EC"/>
</dbReference>
<dbReference type="InterPro" id="IPR036950">
    <property type="entry name" value="PBP_transglycosylase"/>
</dbReference>
<sequence>MKKTQKHRKKSSFYFSSFFKILILTIIMAIVLVGTIFGTYVLAVLQDAPKIDPENYRSQINETSKVYSDNGQLIQTLVLNEFSEYVTLDKIPQNLQNAVIAVEDERFYKHSAVDFKRVIGAFVYNLRTGTLGQGASTITMQLAKNLYTGSQKSVERKLTDVYYAYALESVLSKEQILEAYLNSAGFSKGTVGVQAAAKTFFNKDVSELSLAESALVAGITNRPEKYSPYNSEYITAEDNLENIQLVLTPVSEEFVNSEETLQIAENLHELGKIDSFELSQIQQNQLTPVKAVFNPTSKERQELILDLMLKQKYITKEEHDEAVNAPIEINLGERKEKGISSFYVDMVKEEVKDILKDLGYTEEDVEKKLYTGGLEIHSSMNVEIQKHMEETVSNTSLFPGTYTNDKGILQPQIGSVLMDPHTGEVKGLIGGRGIAGASMLNRATDPRQPGSSIKPISVYMTAFEDGATIADVYKDSPITTLYPKWNPKNVGSYMGWTTIRNLIKRSSNVGAILVARDIGSDRDAAANKNNTYSKEVDEEKAMEMIMENLENIGVSTLVWPDTPENEDKTYKDSKSNDANTSSLALGGMTRGISPLEMAGAYTPLANEGIYQKPTFVNKIISPMGDTIYEKKDEGKEAMSKENAFILTTALEDVVKSGTGTAANFPNMPIAGKTGTTTGPKEVWFVGYTPYYVCSVFIGKDKTEERQILNTSSSTPARIWKEIMRPIHEDLEDKEFEQPDGVVKKYAKGTGRSDYFVEGTEPHFTNKLYWNAPSESSTKKDSKDDKDKSSDNKSKSSDDKSKDSTKSSKSDNSNYRTNSIN</sequence>
<evidence type="ECO:0000256" key="4">
    <source>
        <dbReference type="ARBA" id="ARBA00022679"/>
    </source>
</evidence>
<dbReference type="PANTHER" id="PTHR32282">
    <property type="entry name" value="BINDING PROTEIN TRANSPEPTIDASE, PUTATIVE-RELATED"/>
    <property type="match status" value="1"/>
</dbReference>
<dbReference type="InterPro" id="IPR012338">
    <property type="entry name" value="Beta-lactam/transpept-like"/>
</dbReference>
<feature type="compositionally biased region" description="Basic and acidic residues" evidence="9">
    <location>
        <begin position="776"/>
        <end position="808"/>
    </location>
</feature>
<dbReference type="InterPro" id="IPR001460">
    <property type="entry name" value="PCN-bd_Tpept"/>
</dbReference>
<keyword evidence="10" id="KW-0472">Membrane</keyword>
<dbReference type="PANTHER" id="PTHR32282:SF33">
    <property type="entry name" value="PEPTIDOGLYCAN GLYCOSYLTRANSFERASE"/>
    <property type="match status" value="1"/>
</dbReference>
<dbReference type="GO" id="GO:0008658">
    <property type="term" value="F:penicillin binding"/>
    <property type="evidence" value="ECO:0007669"/>
    <property type="project" value="InterPro"/>
</dbReference>
<evidence type="ECO:0000256" key="2">
    <source>
        <dbReference type="ARBA" id="ARBA00022670"/>
    </source>
</evidence>
<comment type="catalytic activity">
    <reaction evidence="7">
        <text>Preferential cleavage: (Ac)2-L-Lys-D-Ala-|-D-Ala. Also transpeptidation of peptidyl-alanyl moieties that are N-acyl substituents of D-alanine.</text>
        <dbReference type="EC" id="3.4.16.4"/>
    </reaction>
</comment>
<evidence type="ECO:0000259" key="12">
    <source>
        <dbReference type="Pfam" id="PF00912"/>
    </source>
</evidence>
<evidence type="ECO:0000313" key="14">
    <source>
        <dbReference type="Proteomes" id="UP000288812"/>
    </source>
</evidence>
<keyword evidence="6" id="KW-0511">Multifunctional enzyme</keyword>
<keyword evidence="10" id="KW-1133">Transmembrane helix</keyword>
<reference evidence="13 14" key="1">
    <citation type="submission" date="2018-11" db="EMBL/GenBank/DDBJ databases">
        <title>Genome sequencing and assembly of Anaerosphaera sp. nov., GS7-6-2.</title>
        <authorList>
            <person name="Rettenmaier R."/>
            <person name="Liebl W."/>
            <person name="Zverlov V."/>
        </authorList>
    </citation>
    <scope>NUCLEOTIDE SEQUENCE [LARGE SCALE GENOMIC DNA]</scope>
    <source>
        <strain evidence="13 14">GS7-6-2</strain>
    </source>
</reference>
<dbReference type="EMBL" id="RLIH01000008">
    <property type="protein sequence ID" value="RVU54562.1"/>
    <property type="molecule type" value="Genomic_DNA"/>
</dbReference>
<protein>
    <submittedName>
        <fullName evidence="13">Penicillin-binding protein</fullName>
    </submittedName>
</protein>
<feature type="compositionally biased region" description="Basic and acidic residues" evidence="9">
    <location>
        <begin position="565"/>
        <end position="575"/>
    </location>
</feature>
<dbReference type="OrthoDB" id="9766909at2"/>
<keyword evidence="2" id="KW-0645">Protease</keyword>
<name>A0A437S6D4_9FIRM</name>
<evidence type="ECO:0000256" key="9">
    <source>
        <dbReference type="SAM" id="MobiDB-lite"/>
    </source>
</evidence>
<gene>
    <name evidence="13" type="ORF">EF514_06450</name>
</gene>
<dbReference type="InterPro" id="IPR023346">
    <property type="entry name" value="Lysozyme-like_dom_sf"/>
</dbReference>